<evidence type="ECO:0000259" key="1">
    <source>
        <dbReference type="Pfam" id="PF13550"/>
    </source>
</evidence>
<dbReference type="OrthoDB" id="109844at2"/>
<accession>A0A3A1YPD5</accession>
<dbReference type="InterPro" id="IPR053171">
    <property type="entry name" value="Viral_Tip_Attach_Protein"/>
</dbReference>
<gene>
    <name evidence="2" type="ORF">CKF58_02100</name>
</gene>
<dbReference type="Pfam" id="PF13550">
    <property type="entry name" value="Phage-tail_3"/>
    <property type="match status" value="1"/>
</dbReference>
<sequence>MQELQLITNQQEQRLAAEIANYPPSSLFGNSVSQYNTIARLSQEYVKKLDDLFSFSEVSAIEYLKQNFGHTYFQEYGKAFIDCVQYMINKGVADAQAAFNKRPDVIALTASIEKYTPRELYVFSTFFPWVKALNSTVIDTALLDYYRNNFLDRNQKSLDKILNDLLTYLKILYSIGGKTIAKYVSQESKLNKLIRNASIYPPNGTTVSFTGKNAGFAILPETKLPNGGRTLRQVERVVDIISVGPIHGLVDGMTSVFYNDTPYISKTNGTRMVANVQADFREGEAVQSASDLSYFPSIAQQVNRTVTKSTPITAVVNFPDCTYVQAVLSVPQLTDATIDVKVVFEVTLSNGGTVVRDLGTQTISGKWSNDKEFPYTYRLGADETFPVTITVSRTNSEILDDDNKVNDLSFSRAIGIADSSPVYPGYAYVASAWDNTGGTDKEYERKFEIYGRKIKIPSNYNPWTRTYEGDWDGEFKKELSYCNNPAWIIYDLLTDYYIGLGAQLPVEKIDKYSFYNCGKYCDELVNGEPRWAYNGVINKSTSAFKLIKNIAATCRANVINTDDGLKMIIERPQEAVYLFSNANVIGGEFNRNGSALRTRNKRIGVSFTDPNNNYKSNTVYVNDLQHASDYRAEKKVTLAGCTSEEQAARYGRFLLAVEKFETSTISFNASYDALEVELGDVVRISDYAVSNMKTNGRVSHVSVSGKTCNVFLDIVDPELFKLKQLQFLVNSDLGLVLYSNLTLKSQTNKVTKLTEYYVTVGVGENNFTPQPGQSYTLFNNDFEPELFRITDKSISSDRKIAFSAQKYSPDKFAISDGVNKKGSGLFSVEHTPSTLYTKLSQLRNLKVTHKITSEKPVLEIKWDDPSHNAHINYNVVVRSASGDNILFSKTVEDREAYYFLEVDTKTEDIEVLVFPIINGIIDQADFLSQRLQLNLDNIKPSKPRISRITVNDDATRTSMPISMIVDYSDVKNASNIKGFRLLLSADEEALKNDKSELITGNTDDIVVFNYTGRPSNIRFTLNEAQIKKLKLQDKLLVNTGGVFGSGKYYRDLFIKVIPLTSSALDNVHVQAYKANGYGVTRASIYTSSHKNPDVKVFFHNTNPNLIRLDFTTSAGVSSVNQEPEDKYRIHTAIKKYTLVTFKIHGEVYGTASEVASSGNESVQVALTESLYRIRELKKVPANPKIEVITTSCIGREDEINHNFNLSDYAYTPERNVITNGTGVFLEIVTKVQPEEWVEALDGKKPMRWKWHYFNFSLDGKPEERKTNNTRVYNELSAGEHKVKFFNMNILGAWYSYERTITVANGAASADNLPNFPIPLSKIKVEGGSGRPYLRHTGDSIRVVSDPLFSYKEIFTGDLVNTYRKKSSNNRSWRDPQDIAQGNTITNAISFNLANNENIILNNAVGVVLRGNKINGEMTEVTIGTEKTNGLYFNSKTKQIDLHYSGKLDLNELIYDITEIELRQGLPNKTLRKFSTLISTNEKGIGYFQRELHIVDIDNITVDKVNPSNVQAYVIYDDSVLAGTNAIQVITRDSNGNPVAAAVNITINFYAV</sequence>
<dbReference type="EMBL" id="NRJG01000031">
    <property type="protein sequence ID" value="RIY39475.1"/>
    <property type="molecule type" value="Genomic_DNA"/>
</dbReference>
<dbReference type="Proteomes" id="UP000265916">
    <property type="component" value="Unassembled WGS sequence"/>
</dbReference>
<keyword evidence="3" id="KW-1185">Reference proteome</keyword>
<organism evidence="2 3">
    <name type="scientific">Psittacicella hinzii</name>
    <dbReference type="NCBI Taxonomy" id="2028575"/>
    <lineage>
        <taxon>Bacteria</taxon>
        <taxon>Pseudomonadati</taxon>
        <taxon>Pseudomonadota</taxon>
        <taxon>Gammaproteobacteria</taxon>
        <taxon>Pasteurellales</taxon>
        <taxon>Psittacicellaceae</taxon>
        <taxon>Psittacicella</taxon>
    </lineage>
</organism>
<name>A0A3A1YPD5_9GAMM</name>
<evidence type="ECO:0000313" key="3">
    <source>
        <dbReference type="Proteomes" id="UP000265916"/>
    </source>
</evidence>
<protein>
    <recommendedName>
        <fullName evidence="1">Tip attachment protein J domain-containing protein</fullName>
    </recommendedName>
</protein>
<reference evidence="2 3" key="1">
    <citation type="submission" date="2017-08" db="EMBL/GenBank/DDBJ databases">
        <title>Reclassification of Bisgaard taxon 37 and 44.</title>
        <authorList>
            <person name="Christensen H."/>
        </authorList>
    </citation>
    <scope>NUCLEOTIDE SEQUENCE [LARGE SCALE GENOMIC DNA]</scope>
    <source>
        <strain evidence="2 3">111</strain>
    </source>
</reference>
<feature type="domain" description="Tip attachment protein J" evidence="1">
    <location>
        <begin position="541"/>
        <end position="698"/>
    </location>
</feature>
<dbReference type="PANTHER" id="PTHR36251">
    <property type="entry name" value="FELS-1 PROPHAGE HOST SPECIFICITY PROTEIN-RELATED"/>
    <property type="match status" value="1"/>
</dbReference>
<dbReference type="PANTHER" id="PTHR36251:SF2">
    <property type="entry name" value="GIFSY-2 PROPHAGE HOST SPECIFICITY PROTEIN J, PHAGE LAMBDA"/>
    <property type="match status" value="1"/>
</dbReference>
<dbReference type="InterPro" id="IPR032876">
    <property type="entry name" value="J_dom"/>
</dbReference>
<comment type="caution">
    <text evidence="2">The sequence shown here is derived from an EMBL/GenBank/DDBJ whole genome shotgun (WGS) entry which is preliminary data.</text>
</comment>
<proteinExistence type="predicted"/>
<dbReference type="RefSeq" id="WP_119530366.1">
    <property type="nucleotide sequence ID" value="NZ_NRJG01000031.1"/>
</dbReference>
<evidence type="ECO:0000313" key="2">
    <source>
        <dbReference type="EMBL" id="RIY39475.1"/>
    </source>
</evidence>